<proteinExistence type="predicted"/>
<reference evidence="1" key="1">
    <citation type="submission" date="2020-04" db="EMBL/GenBank/DDBJ databases">
        <authorList>
            <person name="Broberg M."/>
        </authorList>
    </citation>
    <scope>NUCLEOTIDE SEQUENCE</scope>
</reference>
<accession>A0ACA9TX64</accession>
<comment type="caution">
    <text evidence="1">The sequence shown here is derived from an EMBL/GenBank/DDBJ whole genome shotgun (WGS) entry which is preliminary data.</text>
</comment>
<evidence type="ECO:0000313" key="1">
    <source>
        <dbReference type="EMBL" id="CAG9945571.1"/>
    </source>
</evidence>
<organism evidence="1 2">
    <name type="scientific">Clonostachys rosea f. rosea IK726</name>
    <dbReference type="NCBI Taxonomy" id="1349383"/>
    <lineage>
        <taxon>Eukaryota</taxon>
        <taxon>Fungi</taxon>
        <taxon>Dikarya</taxon>
        <taxon>Ascomycota</taxon>
        <taxon>Pezizomycotina</taxon>
        <taxon>Sordariomycetes</taxon>
        <taxon>Hypocreomycetidae</taxon>
        <taxon>Hypocreales</taxon>
        <taxon>Bionectriaceae</taxon>
        <taxon>Clonostachys</taxon>
    </lineage>
</organism>
<sequence length="618" mass="69414">MPRTTTACDLSNGPTSPLGFVFGCEDDCDIVLPKFRGVSSYHFALMFDDYDRPIVKDLGSLIGTQVKYGNDGEGWRRDFAWIVGGSKVPKRITPIVIYVNDKLRFQLVVTPHDISSHPYKDHVKQFRQGTGDTANPFSRLKFSAGTERTTETHTPGRGPIFLRKKLGEGGFGVVTHFWNVSTAEEYALKQPSKRALIEKEFDARSWKREASIMGRIDHEHIVRLLRAEEEPFPKLYLEYLPGGSLLDQEHMSTGECIQVLRQLLLALAYLHRLEPPIVHRDIKPENILVESRYAGNIVVKFGDFGISRERRESGNWKTICGTWRYAAPEILESRELRNSKERSRKYYTTAVDIWSLGVVMFRLLRGLPEYKPKYDLQGAKWGKMILTKLKHDLEERPSELLQFLSTKMLVMAPGARGKAQECHDIVLSLPKTPDVEPQILQPAPHEQQATVRNSDPRTAIFRGKESPPGHNYTEGGSDNTSDIQRYIRSNNPPPSSQRRRSGRVMKSPTVSHSRHSRHDQSAVEPRAIPTSWNQSSPRSLPASIGLEPNYVTGGTGYANLGQPNIAQPGRCWGAGGRLSSGNSRLEEDADPDAQGYDDEAAAAELFLAIQQESSDRAV</sequence>
<reference evidence="1" key="2">
    <citation type="submission" date="2021-10" db="EMBL/GenBank/DDBJ databases">
        <authorList>
            <person name="Piombo E."/>
        </authorList>
    </citation>
    <scope>NUCLEOTIDE SEQUENCE</scope>
</reference>
<dbReference type="Proteomes" id="UP000836387">
    <property type="component" value="Unassembled WGS sequence"/>
</dbReference>
<gene>
    <name evidence="1" type="ORF">CRV2_00012309</name>
</gene>
<dbReference type="EMBL" id="CADEHS020000009">
    <property type="protein sequence ID" value="CAG9945571.1"/>
    <property type="molecule type" value="Genomic_DNA"/>
</dbReference>
<keyword evidence="2" id="KW-1185">Reference proteome</keyword>
<protein>
    <submittedName>
        <fullName evidence="1">Uncharacterized protein</fullName>
    </submittedName>
</protein>
<evidence type="ECO:0000313" key="2">
    <source>
        <dbReference type="Proteomes" id="UP000836387"/>
    </source>
</evidence>
<name>A0ACA9TX64_BIOOC</name>